<organism evidence="8 9">
    <name type="scientific">Diploscapter pachys</name>
    <dbReference type="NCBI Taxonomy" id="2018661"/>
    <lineage>
        <taxon>Eukaryota</taxon>
        <taxon>Metazoa</taxon>
        <taxon>Ecdysozoa</taxon>
        <taxon>Nematoda</taxon>
        <taxon>Chromadorea</taxon>
        <taxon>Rhabditida</taxon>
        <taxon>Rhabditina</taxon>
        <taxon>Rhabditomorpha</taxon>
        <taxon>Rhabditoidea</taxon>
        <taxon>Rhabditidae</taxon>
        <taxon>Diploscapter</taxon>
    </lineage>
</organism>
<protein>
    <recommendedName>
        <fullName evidence="7">RING-type domain-containing protein</fullName>
    </recommendedName>
</protein>
<comment type="caution">
    <text evidence="8">The sequence shown here is derived from an EMBL/GenBank/DDBJ whole genome shotgun (WGS) entry which is preliminary data.</text>
</comment>
<keyword evidence="5" id="KW-0175">Coiled coil</keyword>
<keyword evidence="1" id="KW-0479">Metal-binding</keyword>
<dbReference type="Proteomes" id="UP000218231">
    <property type="component" value="Unassembled WGS sequence"/>
</dbReference>
<evidence type="ECO:0000259" key="7">
    <source>
        <dbReference type="PROSITE" id="PS50089"/>
    </source>
</evidence>
<sequence length="228" mass="26669">MVRMLRTLFDKVIGSVKGVKNKYPVKHVEGCDNIVIDSSILCCPICYNVYASVPSILKCGHTFCTACLQTMIRNETPTLNERYELVFHCPLCREQCTYSNLTKNYLVEDLLQSIQEVPQDVEDLKRFSDEGVRIIRKRLEGRNKELEQQVNKLQDELGKREKREKKDEEHRYLCPLNRLHRMIAGNDTSEVLYVHFCVFTFTFLLVFIILSVVYPVTDIQEYLLCFDL</sequence>
<keyword evidence="2 4" id="KW-0863">Zinc-finger</keyword>
<dbReference type="PROSITE" id="PS50089">
    <property type="entry name" value="ZF_RING_2"/>
    <property type="match status" value="1"/>
</dbReference>
<dbReference type="InterPro" id="IPR017907">
    <property type="entry name" value="Znf_RING_CS"/>
</dbReference>
<feature type="transmembrane region" description="Helical" evidence="6">
    <location>
        <begin position="191"/>
        <end position="214"/>
    </location>
</feature>
<dbReference type="Gene3D" id="3.30.40.10">
    <property type="entry name" value="Zinc/RING finger domain, C3HC4 (zinc finger)"/>
    <property type="match status" value="1"/>
</dbReference>
<proteinExistence type="predicted"/>
<dbReference type="OrthoDB" id="5844798at2759"/>
<keyword evidence="9" id="KW-1185">Reference proteome</keyword>
<dbReference type="SUPFAM" id="SSF57850">
    <property type="entry name" value="RING/U-box"/>
    <property type="match status" value="1"/>
</dbReference>
<dbReference type="STRING" id="2018661.A0A2A2KV86"/>
<dbReference type="GO" id="GO:0016567">
    <property type="term" value="P:protein ubiquitination"/>
    <property type="evidence" value="ECO:0007669"/>
    <property type="project" value="TreeGrafter"/>
</dbReference>
<keyword evidence="3" id="KW-0862">Zinc</keyword>
<dbReference type="PANTHER" id="PTHR22791:SF6">
    <property type="entry name" value="RING-TYPE DOMAIN-CONTAINING PROTEIN"/>
    <property type="match status" value="1"/>
</dbReference>
<evidence type="ECO:0000256" key="2">
    <source>
        <dbReference type="ARBA" id="ARBA00022771"/>
    </source>
</evidence>
<keyword evidence="6" id="KW-0812">Transmembrane</keyword>
<evidence type="ECO:0000313" key="9">
    <source>
        <dbReference type="Proteomes" id="UP000218231"/>
    </source>
</evidence>
<dbReference type="SMART" id="SM00184">
    <property type="entry name" value="RING"/>
    <property type="match status" value="1"/>
</dbReference>
<keyword evidence="6" id="KW-0472">Membrane</keyword>
<dbReference type="Pfam" id="PF13445">
    <property type="entry name" value="zf-RING_UBOX"/>
    <property type="match status" value="1"/>
</dbReference>
<keyword evidence="6" id="KW-1133">Transmembrane helix</keyword>
<feature type="coiled-coil region" evidence="5">
    <location>
        <begin position="136"/>
        <end position="163"/>
    </location>
</feature>
<reference evidence="8 9" key="1">
    <citation type="journal article" date="2017" name="Curr. Biol.">
        <title>Genome architecture and evolution of a unichromosomal asexual nematode.</title>
        <authorList>
            <person name="Fradin H."/>
            <person name="Zegar C."/>
            <person name="Gutwein M."/>
            <person name="Lucas J."/>
            <person name="Kovtun M."/>
            <person name="Corcoran D."/>
            <person name="Baugh L.R."/>
            <person name="Kiontke K."/>
            <person name="Gunsalus K."/>
            <person name="Fitch D.H."/>
            <person name="Piano F."/>
        </authorList>
    </citation>
    <scope>NUCLEOTIDE SEQUENCE [LARGE SCALE GENOMIC DNA]</scope>
    <source>
        <strain evidence="8">PF1309</strain>
    </source>
</reference>
<evidence type="ECO:0000256" key="4">
    <source>
        <dbReference type="PROSITE-ProRule" id="PRU00175"/>
    </source>
</evidence>
<dbReference type="InterPro" id="IPR051435">
    <property type="entry name" value="RING_finger_E3_ubiq-ligases"/>
</dbReference>
<evidence type="ECO:0000256" key="5">
    <source>
        <dbReference type="SAM" id="Coils"/>
    </source>
</evidence>
<dbReference type="EMBL" id="LIAE01007650">
    <property type="protein sequence ID" value="PAV77851.1"/>
    <property type="molecule type" value="Genomic_DNA"/>
</dbReference>
<dbReference type="GO" id="GO:0061630">
    <property type="term" value="F:ubiquitin protein ligase activity"/>
    <property type="evidence" value="ECO:0007669"/>
    <property type="project" value="TreeGrafter"/>
</dbReference>
<feature type="domain" description="RING-type" evidence="7">
    <location>
        <begin position="43"/>
        <end position="93"/>
    </location>
</feature>
<dbReference type="PANTHER" id="PTHR22791">
    <property type="entry name" value="RING-TYPE DOMAIN-CONTAINING PROTEIN"/>
    <property type="match status" value="1"/>
</dbReference>
<dbReference type="PROSITE" id="PS00518">
    <property type="entry name" value="ZF_RING_1"/>
    <property type="match status" value="1"/>
</dbReference>
<dbReference type="InterPro" id="IPR013083">
    <property type="entry name" value="Znf_RING/FYVE/PHD"/>
</dbReference>
<dbReference type="InterPro" id="IPR001841">
    <property type="entry name" value="Znf_RING"/>
</dbReference>
<name>A0A2A2KV86_9BILA</name>
<dbReference type="AlphaFoldDB" id="A0A2A2KV86"/>
<evidence type="ECO:0000256" key="1">
    <source>
        <dbReference type="ARBA" id="ARBA00022723"/>
    </source>
</evidence>
<evidence type="ECO:0000256" key="6">
    <source>
        <dbReference type="SAM" id="Phobius"/>
    </source>
</evidence>
<evidence type="ECO:0000313" key="8">
    <source>
        <dbReference type="EMBL" id="PAV77851.1"/>
    </source>
</evidence>
<gene>
    <name evidence="8" type="ORF">WR25_19981</name>
</gene>
<accession>A0A2A2KV86</accession>
<dbReference type="GO" id="GO:0008270">
    <property type="term" value="F:zinc ion binding"/>
    <property type="evidence" value="ECO:0007669"/>
    <property type="project" value="UniProtKB-KW"/>
</dbReference>
<evidence type="ECO:0000256" key="3">
    <source>
        <dbReference type="ARBA" id="ARBA00022833"/>
    </source>
</evidence>
<dbReference type="InterPro" id="IPR027370">
    <property type="entry name" value="Znf-RING_euk"/>
</dbReference>